<evidence type="ECO:0000313" key="1">
    <source>
        <dbReference type="EMBL" id="MFJ3046948.1"/>
    </source>
</evidence>
<organism evidence="1 2">
    <name type="scientific">Herbaspirillum chlorophenolicum</name>
    <dbReference type="NCBI Taxonomy" id="211589"/>
    <lineage>
        <taxon>Bacteria</taxon>
        <taxon>Pseudomonadati</taxon>
        <taxon>Pseudomonadota</taxon>
        <taxon>Betaproteobacteria</taxon>
        <taxon>Burkholderiales</taxon>
        <taxon>Oxalobacteraceae</taxon>
        <taxon>Herbaspirillum</taxon>
    </lineage>
</organism>
<name>A0ABW8F0Z7_9BURK</name>
<reference evidence="1 2" key="1">
    <citation type="submission" date="2024-10" db="EMBL/GenBank/DDBJ databases">
        <title>The Natural Products Discovery Center: Release of the First 8490 Sequenced Strains for Exploring Actinobacteria Biosynthetic Diversity.</title>
        <authorList>
            <person name="Kalkreuter E."/>
            <person name="Kautsar S.A."/>
            <person name="Yang D."/>
            <person name="Bader C.D."/>
            <person name="Teijaro C.N."/>
            <person name="Fluegel L."/>
            <person name="Davis C.M."/>
            <person name="Simpson J.R."/>
            <person name="Lauterbach L."/>
            <person name="Steele A.D."/>
            <person name="Gui C."/>
            <person name="Meng S."/>
            <person name="Li G."/>
            <person name="Viehrig K."/>
            <person name="Ye F."/>
            <person name="Su P."/>
            <person name="Kiefer A.F."/>
            <person name="Nichols A."/>
            <person name="Cepeda A.J."/>
            <person name="Yan W."/>
            <person name="Fan B."/>
            <person name="Jiang Y."/>
            <person name="Adhikari A."/>
            <person name="Zheng C.-J."/>
            <person name="Schuster L."/>
            <person name="Cowan T.M."/>
            <person name="Smanski M.J."/>
            <person name="Chevrette M.G."/>
            <person name="De Carvalho L.P.S."/>
            <person name="Shen B."/>
        </authorList>
    </citation>
    <scope>NUCLEOTIDE SEQUENCE [LARGE SCALE GENOMIC DNA]</scope>
    <source>
        <strain evidence="1 2">NPDC087045</strain>
    </source>
</reference>
<dbReference type="EMBL" id="JBIUZV010000007">
    <property type="protein sequence ID" value="MFJ3046948.1"/>
    <property type="molecule type" value="Genomic_DNA"/>
</dbReference>
<protein>
    <submittedName>
        <fullName evidence="1">Uncharacterized protein</fullName>
    </submittedName>
</protein>
<keyword evidence="2" id="KW-1185">Reference proteome</keyword>
<evidence type="ECO:0000313" key="2">
    <source>
        <dbReference type="Proteomes" id="UP001617427"/>
    </source>
</evidence>
<gene>
    <name evidence="1" type="ORF">ACIPEN_14045</name>
</gene>
<comment type="caution">
    <text evidence="1">The sequence shown here is derived from an EMBL/GenBank/DDBJ whole genome shotgun (WGS) entry which is preliminary data.</text>
</comment>
<sequence length="240" mass="28005">MNHSQILDALMPDNRGPVFEDRIIARMRKRAENKEPRGLLSRVKTSALLLWLKDCADETYGEAISFGRFQSLIGLGVAEDGGYSENLIYQYMKWTEHNNVDVHLNDVKLPDKERVRVAEPASRRLTFTAARQCVERAHNLGWFEVDGDEDTTRFLLGEALTALGYIREEELAHTILNRWKRQKRWGKPIDPRWRAEIVAEDKSRAMKLLKQYDEQRIAEKTNDIHLLDYFFQEICLNSRA</sequence>
<accession>A0ABW8F0Z7</accession>
<proteinExistence type="predicted"/>
<dbReference type="Proteomes" id="UP001617427">
    <property type="component" value="Unassembled WGS sequence"/>
</dbReference>
<dbReference type="RefSeq" id="WP_402701310.1">
    <property type="nucleotide sequence ID" value="NZ_JBIUZV010000007.1"/>
</dbReference>